<dbReference type="SUPFAM" id="SSF82714">
    <property type="entry name" value="Multidrug efflux transporter AcrB TolC docking domain, DN and DC subdomains"/>
    <property type="match status" value="2"/>
</dbReference>
<evidence type="ECO:0000256" key="7">
    <source>
        <dbReference type="ARBA" id="ARBA00023136"/>
    </source>
</evidence>
<feature type="transmembrane region" description="Helical" evidence="9">
    <location>
        <begin position="405"/>
        <end position="428"/>
    </location>
</feature>
<keyword evidence="7 9" id="KW-0472">Membrane</keyword>
<evidence type="ECO:0000256" key="8">
    <source>
        <dbReference type="SAM" id="MobiDB-lite"/>
    </source>
</evidence>
<evidence type="ECO:0000256" key="4">
    <source>
        <dbReference type="ARBA" id="ARBA00022519"/>
    </source>
</evidence>
<feature type="transmembrane region" description="Helical" evidence="9">
    <location>
        <begin position="548"/>
        <end position="567"/>
    </location>
</feature>
<dbReference type="InterPro" id="IPR027463">
    <property type="entry name" value="AcrB_DN_DC_subdom"/>
</dbReference>
<comment type="subcellular location">
    <subcellularLocation>
        <location evidence="1">Cell inner membrane</location>
        <topology evidence="1">Multi-pass membrane protein</topology>
    </subcellularLocation>
</comment>
<comment type="caution">
    <text evidence="10">The sequence shown here is derived from an EMBL/GenBank/DDBJ whole genome shotgun (WGS) entry which is preliminary data.</text>
</comment>
<keyword evidence="11" id="KW-1185">Reference proteome</keyword>
<dbReference type="Gene3D" id="3.30.70.1430">
    <property type="entry name" value="Multidrug efflux transporter AcrB pore domain"/>
    <property type="match status" value="2"/>
</dbReference>
<accession>A0A2K1Q269</accession>
<evidence type="ECO:0000256" key="6">
    <source>
        <dbReference type="ARBA" id="ARBA00022989"/>
    </source>
</evidence>
<reference evidence="10 11" key="1">
    <citation type="submission" date="2017-08" db="EMBL/GenBank/DDBJ databases">
        <title>Lysobacter sylvestris genome.</title>
        <authorList>
            <person name="Zhang D.-C."/>
            <person name="Albuquerque L."/>
            <person name="Franca L."/>
            <person name="Froufe H.J.C."/>
            <person name="Barroso C."/>
            <person name="Egas C."/>
            <person name="Da Costa M."/>
            <person name="Margesin R."/>
        </authorList>
    </citation>
    <scope>NUCLEOTIDE SEQUENCE [LARGE SCALE GENOMIC DNA]</scope>
    <source>
        <strain evidence="10 11">AM20-91</strain>
    </source>
</reference>
<dbReference type="Pfam" id="PF00873">
    <property type="entry name" value="ACR_tran"/>
    <property type="match status" value="1"/>
</dbReference>
<feature type="transmembrane region" description="Helical" evidence="9">
    <location>
        <begin position="929"/>
        <end position="955"/>
    </location>
</feature>
<feature type="compositionally biased region" description="Pro residues" evidence="8">
    <location>
        <begin position="1"/>
        <end position="10"/>
    </location>
</feature>
<evidence type="ECO:0000256" key="2">
    <source>
        <dbReference type="ARBA" id="ARBA00022448"/>
    </source>
</evidence>
<keyword evidence="3" id="KW-1003">Cell membrane</keyword>
<name>A0A2K1Q269_9GAMM</name>
<evidence type="ECO:0000256" key="9">
    <source>
        <dbReference type="SAM" id="Phobius"/>
    </source>
</evidence>
<dbReference type="GO" id="GO:0005886">
    <property type="term" value="C:plasma membrane"/>
    <property type="evidence" value="ECO:0007669"/>
    <property type="project" value="UniProtKB-SubCell"/>
</dbReference>
<feature type="transmembrane region" description="Helical" evidence="9">
    <location>
        <begin position="1007"/>
        <end position="1033"/>
    </location>
</feature>
<evidence type="ECO:0000256" key="1">
    <source>
        <dbReference type="ARBA" id="ARBA00004429"/>
    </source>
</evidence>
<dbReference type="FunFam" id="1.20.1640.10:FF:000001">
    <property type="entry name" value="Efflux pump membrane transporter"/>
    <property type="match status" value="1"/>
</dbReference>
<feature type="transmembrane region" description="Helical" evidence="9">
    <location>
        <begin position="481"/>
        <end position="504"/>
    </location>
</feature>
<keyword evidence="2" id="KW-0813">Transport</keyword>
<feature type="transmembrane region" description="Helical" evidence="9">
    <location>
        <begin position="878"/>
        <end position="896"/>
    </location>
</feature>
<keyword evidence="6 9" id="KW-1133">Transmembrane helix</keyword>
<dbReference type="InterPro" id="IPR001036">
    <property type="entry name" value="Acrflvin-R"/>
</dbReference>
<protein>
    <submittedName>
        <fullName evidence="10">Cation/multidrug efflux pump</fullName>
    </submittedName>
</protein>
<dbReference type="PANTHER" id="PTHR32063:SF21">
    <property type="entry name" value="MULTIDRUG RESISTANCE PROTEIN MDTB"/>
    <property type="match status" value="1"/>
</dbReference>
<feature type="transmembrane region" description="Helical" evidence="9">
    <location>
        <begin position="30"/>
        <end position="50"/>
    </location>
</feature>
<evidence type="ECO:0000256" key="3">
    <source>
        <dbReference type="ARBA" id="ARBA00022475"/>
    </source>
</evidence>
<dbReference type="SUPFAM" id="SSF82693">
    <property type="entry name" value="Multidrug efflux transporter AcrB pore domain, PN1, PN2, PC1 and PC2 subdomains"/>
    <property type="match status" value="4"/>
</dbReference>
<dbReference type="Gene3D" id="3.30.70.1440">
    <property type="entry name" value="Multidrug efflux transporter AcrB pore domain"/>
    <property type="match status" value="1"/>
</dbReference>
<proteinExistence type="predicted"/>
<dbReference type="Gene3D" id="3.30.2090.10">
    <property type="entry name" value="Multidrug efflux transporter AcrB TolC docking domain, DN and DC subdomains"/>
    <property type="match status" value="2"/>
</dbReference>
<dbReference type="PANTHER" id="PTHR32063">
    <property type="match status" value="1"/>
</dbReference>
<dbReference type="SUPFAM" id="SSF82866">
    <property type="entry name" value="Multidrug efflux transporter AcrB transmembrane domain"/>
    <property type="match status" value="2"/>
</dbReference>
<gene>
    <name evidence="10" type="ORF">Lysil_0779</name>
</gene>
<feature type="transmembrane region" description="Helical" evidence="9">
    <location>
        <begin position="449"/>
        <end position="469"/>
    </location>
</feature>
<dbReference type="AlphaFoldDB" id="A0A2K1Q269"/>
<feature type="transmembrane region" description="Helical" evidence="9">
    <location>
        <begin position="976"/>
        <end position="995"/>
    </location>
</feature>
<dbReference type="Gene3D" id="1.20.1640.10">
    <property type="entry name" value="Multidrug efflux transporter AcrB transmembrane domain"/>
    <property type="match status" value="2"/>
</dbReference>
<dbReference type="PRINTS" id="PR00702">
    <property type="entry name" value="ACRIFLAVINRP"/>
</dbReference>
<feature type="region of interest" description="Disordered" evidence="8">
    <location>
        <begin position="1"/>
        <end position="22"/>
    </location>
</feature>
<dbReference type="Gene3D" id="3.30.70.1320">
    <property type="entry name" value="Multidrug efflux transporter AcrB pore domain like"/>
    <property type="match status" value="1"/>
</dbReference>
<sequence length="1054" mass="111337">MSEFDTPPPGDDASQAHATNPSRPFIERPVATSLFMLAIFLAGIIALRMLPLSALPEVDYPTIQVSTLYPGASPDVMAMTVTAPLERQFGQMTGLTRMSSVSSGGASIITLQFNLNLPLDVAEQEVQASMNAAATMLPSDLPAPPVYAKVNPADAPIMTIAVTSKTRTLSDVQNLVSQRVANKLAQVSGVGLVSMSAGQRPAVRIQANVPALAAQGMTLESIRTAISSANANGAKGSFDGPTRSWSIDANDQLSSVDEYKALIVGYNGGAAVRLSDVATVVDASENSRIGAWMNRQPGIIVDIQRQPGANVIATVDAIQKALPDLEQTLPEDVHVTVLADRTTGIRASVSDVEFELVLAVVLVVIAIFLFLGSPQATLIAAISVPLSLVGSFAAMYMLGFSLNNLTLMALTIASGFVVDDAIVVIENISRHVEHGESPMAAALKGSREIGFTIISLTISLVAVLIPLLFMGDVVGRLFREFAISLAVTILISAVVSLTLVPMLAARWLKPGNHEEQAPKFVRASLRLIDRVGAWYARTLDGVIARSRVMLMLFGATLVLTGLLFWLIPKGLFPEQDTNQLQATVVAGQGVSFARMAELQQQVANLVLKDGDVESLSSNIGVDGQNITLNQGRMLINLKPKSTRSDHQDEMMARLLDEVHRQIPGVMLYLRPVQDLTIDAENGPTQYRFALQGATQAEVNKASLDLAQALQSVPELRNPVSDVQTDGNAVTVSVDRDAAARVGVTAAAVDAALYDAFGQRIISTIFTPSTQYRVILEAMPGMLVGPEALQKVYVAGSGGTSVPLSSIATIATGNASLAVMRAQQFPASIIGFDLAPGTSLGNAVDAITATEAKIGMPAGISTQFLGASNAFRASLANEGWLILAAIVCVYIVLGVLYESYIHPITILSTLPSAGLGALLALLLTGNDLGVIGIIGIVLLIGIVKKNAIMMIDFAIAAQRDEGKSPLDAIREAAALRFRPIMMTTFAALFAALPLIFGGGMGSELRRPLGIAVAGGLIMSQALTLFTTPVIYLAFEALAKRRRDRIAARAAREAAT</sequence>
<dbReference type="Proteomes" id="UP000236220">
    <property type="component" value="Unassembled WGS sequence"/>
</dbReference>
<feature type="transmembrane region" description="Helical" evidence="9">
    <location>
        <begin position="354"/>
        <end position="371"/>
    </location>
</feature>
<organism evidence="10 11">
    <name type="scientific">Solilutibacter silvestris</name>
    <dbReference type="NCBI Taxonomy" id="1645665"/>
    <lineage>
        <taxon>Bacteria</taxon>
        <taxon>Pseudomonadati</taxon>
        <taxon>Pseudomonadota</taxon>
        <taxon>Gammaproteobacteria</taxon>
        <taxon>Lysobacterales</taxon>
        <taxon>Lysobacteraceae</taxon>
        <taxon>Solilutibacter</taxon>
    </lineage>
</organism>
<feature type="transmembrane region" description="Helical" evidence="9">
    <location>
        <begin position="378"/>
        <end position="399"/>
    </location>
</feature>
<evidence type="ECO:0000313" key="11">
    <source>
        <dbReference type="Proteomes" id="UP000236220"/>
    </source>
</evidence>
<evidence type="ECO:0000256" key="5">
    <source>
        <dbReference type="ARBA" id="ARBA00022692"/>
    </source>
</evidence>
<dbReference type="GO" id="GO:0042910">
    <property type="term" value="F:xenobiotic transmembrane transporter activity"/>
    <property type="evidence" value="ECO:0007669"/>
    <property type="project" value="TreeGrafter"/>
</dbReference>
<keyword evidence="4" id="KW-0997">Cell inner membrane</keyword>
<dbReference type="FunFam" id="3.30.70.1430:FF:000001">
    <property type="entry name" value="Efflux pump membrane transporter"/>
    <property type="match status" value="1"/>
</dbReference>
<dbReference type="EMBL" id="NPZB01000001">
    <property type="protein sequence ID" value="PNS09150.1"/>
    <property type="molecule type" value="Genomic_DNA"/>
</dbReference>
<evidence type="ECO:0000313" key="10">
    <source>
        <dbReference type="EMBL" id="PNS09150.1"/>
    </source>
</evidence>
<keyword evidence="5 9" id="KW-0812">Transmembrane</keyword>